<keyword evidence="3" id="KW-1185">Reference proteome</keyword>
<evidence type="ECO:0000313" key="3">
    <source>
        <dbReference type="Proteomes" id="UP001156691"/>
    </source>
</evidence>
<dbReference type="PROSITE" id="PS51186">
    <property type="entry name" value="GNAT"/>
    <property type="match status" value="1"/>
</dbReference>
<dbReference type="EMBL" id="BSNS01000008">
    <property type="protein sequence ID" value="GLQ54612.1"/>
    <property type="molecule type" value="Genomic_DNA"/>
</dbReference>
<gene>
    <name evidence="2" type="ORF">GCM10010862_18710</name>
</gene>
<evidence type="ECO:0000259" key="1">
    <source>
        <dbReference type="PROSITE" id="PS51186"/>
    </source>
</evidence>
<evidence type="ECO:0000313" key="2">
    <source>
        <dbReference type="EMBL" id="GLQ54612.1"/>
    </source>
</evidence>
<comment type="caution">
    <text evidence="2">The sequence shown here is derived from an EMBL/GenBank/DDBJ whole genome shotgun (WGS) entry which is preliminary data.</text>
</comment>
<dbReference type="RefSeq" id="WP_284340063.1">
    <property type="nucleotide sequence ID" value="NZ_BSNS01000008.1"/>
</dbReference>
<dbReference type="Pfam" id="PF00583">
    <property type="entry name" value="Acetyltransf_1"/>
    <property type="match status" value="1"/>
</dbReference>
<dbReference type="SUPFAM" id="SSF55729">
    <property type="entry name" value="Acyl-CoA N-acyltransferases (Nat)"/>
    <property type="match status" value="1"/>
</dbReference>
<accession>A0ABQ5W3P8</accession>
<name>A0ABQ5W3P8_9HYPH</name>
<dbReference type="InterPro" id="IPR016181">
    <property type="entry name" value="Acyl_CoA_acyltransferase"/>
</dbReference>
<protein>
    <recommendedName>
        <fullName evidence="1">N-acetyltransferase domain-containing protein</fullName>
    </recommendedName>
</protein>
<reference evidence="3" key="1">
    <citation type="journal article" date="2019" name="Int. J. Syst. Evol. Microbiol.">
        <title>The Global Catalogue of Microorganisms (GCM) 10K type strain sequencing project: providing services to taxonomists for standard genome sequencing and annotation.</title>
        <authorList>
            <consortium name="The Broad Institute Genomics Platform"/>
            <consortium name="The Broad Institute Genome Sequencing Center for Infectious Disease"/>
            <person name="Wu L."/>
            <person name="Ma J."/>
        </authorList>
    </citation>
    <scope>NUCLEOTIDE SEQUENCE [LARGE SCALE GENOMIC DNA]</scope>
    <source>
        <strain evidence="3">NBRC 112416</strain>
    </source>
</reference>
<dbReference type="Proteomes" id="UP001156691">
    <property type="component" value="Unassembled WGS sequence"/>
</dbReference>
<dbReference type="Gene3D" id="3.40.630.30">
    <property type="match status" value="1"/>
</dbReference>
<dbReference type="CDD" id="cd04301">
    <property type="entry name" value="NAT_SF"/>
    <property type="match status" value="1"/>
</dbReference>
<proteinExistence type="predicted"/>
<organism evidence="2 3">
    <name type="scientific">Devosia nitrariae</name>
    <dbReference type="NCBI Taxonomy" id="2071872"/>
    <lineage>
        <taxon>Bacteria</taxon>
        <taxon>Pseudomonadati</taxon>
        <taxon>Pseudomonadota</taxon>
        <taxon>Alphaproteobacteria</taxon>
        <taxon>Hyphomicrobiales</taxon>
        <taxon>Devosiaceae</taxon>
        <taxon>Devosia</taxon>
    </lineage>
</organism>
<feature type="domain" description="N-acetyltransferase" evidence="1">
    <location>
        <begin position="4"/>
        <end position="153"/>
    </location>
</feature>
<sequence>MSRYELAPVTTPELWSALHDIRRAVLFSPGRHATSIVYNDNHPDDRKPGHHPFVLLADGKPVGTARLDEIGDGRGVVRLVAIVAELQGRGHGRILGTMVDEEAARRGLEILHVNAAADALGYYEALGWRRDSWDPSELAGIAAACIQMSKVLV</sequence>
<dbReference type="InterPro" id="IPR000182">
    <property type="entry name" value="GNAT_dom"/>
</dbReference>